<dbReference type="RefSeq" id="XP_043132970.1">
    <property type="nucleotide sequence ID" value="XM_043276465.1"/>
</dbReference>
<reference evidence="1" key="1">
    <citation type="submission" date="2021-01" db="EMBL/GenBank/DDBJ databases">
        <authorList>
            <consortium name="Aspergillus chevalieri M1 genome sequencing consortium"/>
            <person name="Kazuki M."/>
            <person name="Futagami T."/>
        </authorList>
    </citation>
    <scope>NUCLEOTIDE SEQUENCE</scope>
    <source>
        <strain evidence="1">M1</strain>
    </source>
</reference>
<organism evidence="1 2">
    <name type="scientific">Aspergillus chevalieri</name>
    <name type="common">Eurotium chevalieri</name>
    <dbReference type="NCBI Taxonomy" id="182096"/>
    <lineage>
        <taxon>Eukaryota</taxon>
        <taxon>Fungi</taxon>
        <taxon>Dikarya</taxon>
        <taxon>Ascomycota</taxon>
        <taxon>Pezizomycotina</taxon>
        <taxon>Eurotiomycetes</taxon>
        <taxon>Eurotiomycetidae</taxon>
        <taxon>Eurotiales</taxon>
        <taxon>Aspergillaceae</taxon>
        <taxon>Aspergillus</taxon>
        <taxon>Aspergillus subgen. Aspergillus</taxon>
    </lineage>
</organism>
<dbReference type="PANTHER" id="PTHR42774:SF3">
    <property type="entry name" value="KETOHEXOKINASE"/>
    <property type="match status" value="1"/>
</dbReference>
<dbReference type="EMBL" id="AP024416">
    <property type="protein sequence ID" value="BCR84448.1"/>
    <property type="molecule type" value="Genomic_DNA"/>
</dbReference>
<gene>
    <name evidence="1" type="ORF">ACHE_11850S</name>
</gene>
<evidence type="ECO:0000313" key="1">
    <source>
        <dbReference type="EMBL" id="BCR84448.1"/>
    </source>
</evidence>
<dbReference type="SUPFAM" id="SSF53613">
    <property type="entry name" value="Ribokinase-like"/>
    <property type="match status" value="1"/>
</dbReference>
<dbReference type="GeneID" id="66978807"/>
<reference evidence="1" key="2">
    <citation type="submission" date="2021-02" db="EMBL/GenBank/DDBJ databases">
        <title>Aspergillus chevalieri M1 genome sequence.</title>
        <authorList>
            <person name="Kadooka C."/>
            <person name="Mori K."/>
            <person name="Futagami T."/>
        </authorList>
    </citation>
    <scope>NUCLEOTIDE SEQUENCE</scope>
    <source>
        <strain evidence="1">M1</strain>
    </source>
</reference>
<dbReference type="InterPro" id="IPR029056">
    <property type="entry name" value="Ribokinase-like"/>
</dbReference>
<protein>
    <recommendedName>
        <fullName evidence="3">Ketohexokinase</fullName>
    </recommendedName>
</protein>
<dbReference type="Proteomes" id="UP000637239">
    <property type="component" value="Chromosome 1"/>
</dbReference>
<dbReference type="KEGG" id="ache:ACHE_11850S"/>
<proteinExistence type="predicted"/>
<evidence type="ECO:0000313" key="2">
    <source>
        <dbReference type="Proteomes" id="UP000637239"/>
    </source>
</evidence>
<sequence length="249" mass="27722">MSLVAVGACYVDTILTTPYYPSEDEKLRASSISRRRGGNCPNTLEVLQQLTTRTTDASLNLVAILPAKSSVASQQIQSAFEPGVRLDRCIYREKFSEPASSYIIKSSGTGSRTIVNYNELPEISVDELKGSIDAVGAKTTWFHFEGRIPDVVLAGIKHIRQRFPSVRVSVEVEKPQRPGLQELAVEADVVFYSKSWALGNGYKSAEECLREQAKLTHKAYARDQPTLYNKLILQVSSLLHMGPRRCRRS</sequence>
<dbReference type="PANTHER" id="PTHR42774">
    <property type="entry name" value="PHOSPHOTRANSFERASE SYSTEM TRANSPORT PROTEIN"/>
    <property type="match status" value="1"/>
</dbReference>
<evidence type="ECO:0008006" key="3">
    <source>
        <dbReference type="Google" id="ProtNLM"/>
    </source>
</evidence>
<accession>A0A7R7VGS4</accession>
<dbReference type="AlphaFoldDB" id="A0A7R7VGS4"/>
<dbReference type="InterPro" id="IPR052562">
    <property type="entry name" value="Ketohexokinase-related"/>
</dbReference>
<name>A0A7R7VGS4_ASPCH</name>
<keyword evidence="2" id="KW-1185">Reference proteome</keyword>
<dbReference type="Gene3D" id="3.40.1190.20">
    <property type="match status" value="1"/>
</dbReference>